<dbReference type="STRING" id="316274.Haur_1491"/>
<name>A9B3H2_HERA2</name>
<keyword evidence="1" id="KW-1133">Transmembrane helix</keyword>
<evidence type="ECO:0000256" key="1">
    <source>
        <dbReference type="SAM" id="Phobius"/>
    </source>
</evidence>
<feature type="transmembrane region" description="Helical" evidence="1">
    <location>
        <begin position="7"/>
        <end position="27"/>
    </location>
</feature>
<evidence type="ECO:0000313" key="3">
    <source>
        <dbReference type="Proteomes" id="UP000000787"/>
    </source>
</evidence>
<accession>A9B3H2</accession>
<dbReference type="AlphaFoldDB" id="A9B3H2"/>
<sequence>MTTDLTQFLLGAGFNLLVTLLIVRGVYYPVTQDKNFVFTFIGFNMIIYFVLGFLTSVEVGVGVGFGLFAIFSLLRYRTDEIPIREMTYLFILIALGVMNSLMHSGSLLQIGIANAVILVILFVLEKGWGFQFEANKRVAYDKIELIGPARSEELLADLRERTGIAVKRVEIGRIDLLHDMADLKIFYDEMPRLSAKRQSTTTRVLRDQHQLP</sequence>
<dbReference type="Pfam" id="PF16316">
    <property type="entry name" value="DUF4956"/>
    <property type="match status" value="1"/>
</dbReference>
<feature type="transmembrane region" description="Helical" evidence="1">
    <location>
        <begin position="108"/>
        <end position="124"/>
    </location>
</feature>
<organism evidence="2 3">
    <name type="scientific">Herpetosiphon aurantiacus (strain ATCC 23779 / DSM 785 / 114-95)</name>
    <dbReference type="NCBI Taxonomy" id="316274"/>
    <lineage>
        <taxon>Bacteria</taxon>
        <taxon>Bacillati</taxon>
        <taxon>Chloroflexota</taxon>
        <taxon>Chloroflexia</taxon>
        <taxon>Herpetosiphonales</taxon>
        <taxon>Herpetosiphonaceae</taxon>
        <taxon>Herpetosiphon</taxon>
    </lineage>
</organism>
<feature type="transmembrane region" description="Helical" evidence="1">
    <location>
        <begin position="86"/>
        <end position="102"/>
    </location>
</feature>
<proteinExistence type="predicted"/>
<keyword evidence="1" id="KW-0812">Transmembrane</keyword>
<feature type="transmembrane region" description="Helical" evidence="1">
    <location>
        <begin position="47"/>
        <end position="74"/>
    </location>
</feature>
<reference evidence="2 3" key="1">
    <citation type="journal article" date="2011" name="Stand. Genomic Sci.">
        <title>Complete genome sequence of the filamentous gliding predatory bacterium Herpetosiphon aurantiacus type strain (114-95(T)).</title>
        <authorList>
            <person name="Kiss H."/>
            <person name="Nett M."/>
            <person name="Domin N."/>
            <person name="Martin K."/>
            <person name="Maresca J.A."/>
            <person name="Copeland A."/>
            <person name="Lapidus A."/>
            <person name="Lucas S."/>
            <person name="Berry K.W."/>
            <person name="Glavina Del Rio T."/>
            <person name="Dalin E."/>
            <person name="Tice H."/>
            <person name="Pitluck S."/>
            <person name="Richardson P."/>
            <person name="Bruce D."/>
            <person name="Goodwin L."/>
            <person name="Han C."/>
            <person name="Detter J.C."/>
            <person name="Schmutz J."/>
            <person name="Brettin T."/>
            <person name="Land M."/>
            <person name="Hauser L."/>
            <person name="Kyrpides N.C."/>
            <person name="Ivanova N."/>
            <person name="Goker M."/>
            <person name="Woyke T."/>
            <person name="Klenk H.P."/>
            <person name="Bryant D.A."/>
        </authorList>
    </citation>
    <scope>NUCLEOTIDE SEQUENCE [LARGE SCALE GENOMIC DNA]</scope>
    <source>
        <strain evidence="3">ATCC 23779 / DSM 785 / 114-95</strain>
    </source>
</reference>
<dbReference type="BioCyc" id="HAUR316274:GHYA-1513-MONOMER"/>
<dbReference type="InParanoid" id="A9B3H2"/>
<protein>
    <recommendedName>
        <fullName evidence="4">DUF4956 domain-containing protein</fullName>
    </recommendedName>
</protein>
<evidence type="ECO:0000313" key="2">
    <source>
        <dbReference type="EMBL" id="ABX04135.1"/>
    </source>
</evidence>
<dbReference type="EMBL" id="CP000875">
    <property type="protein sequence ID" value="ABX04135.1"/>
    <property type="molecule type" value="Genomic_DNA"/>
</dbReference>
<dbReference type="HOGENOM" id="CLU_080080_1_0_0"/>
<evidence type="ECO:0008006" key="4">
    <source>
        <dbReference type="Google" id="ProtNLM"/>
    </source>
</evidence>
<gene>
    <name evidence="2" type="ordered locus">Haur_1491</name>
</gene>
<dbReference type="InterPro" id="IPR032531">
    <property type="entry name" value="DUF4956"/>
</dbReference>
<dbReference type="Proteomes" id="UP000000787">
    <property type="component" value="Chromosome"/>
</dbReference>
<keyword evidence="3" id="KW-1185">Reference proteome</keyword>
<dbReference type="KEGG" id="hau:Haur_1491"/>
<dbReference type="eggNOG" id="ENOG50308PC">
    <property type="taxonomic scope" value="Bacteria"/>
</dbReference>
<keyword evidence="1" id="KW-0472">Membrane</keyword>